<sequence>MSTLSQLIQLCKCGVTVEVNEHRNYYESAENYLSRWNDEDIVPEMRRRMIASNTIAQVQFYPHTAVGFYVLFGIDVDAVLTEALELAEEIAS</sequence>
<reference evidence="1 2" key="1">
    <citation type="submission" date="2019-03" db="EMBL/GenBank/DDBJ databases">
        <title>Genomics of glacier-inhabiting Cryobacterium strains.</title>
        <authorList>
            <person name="Liu Q."/>
            <person name="Xin Y.-H."/>
        </authorList>
    </citation>
    <scope>NUCLEOTIDE SEQUENCE [LARGE SCALE GENOMIC DNA]</scope>
    <source>
        <strain evidence="1 2">MDB2-B</strain>
    </source>
</reference>
<dbReference type="RefSeq" id="WP_134535127.1">
    <property type="nucleotide sequence ID" value="NZ_SOFG01000016.1"/>
</dbReference>
<evidence type="ECO:0000313" key="2">
    <source>
        <dbReference type="Proteomes" id="UP000297608"/>
    </source>
</evidence>
<accession>A0ABY2IE09</accession>
<organism evidence="1 2">
    <name type="scientific">Cryobacterium algoricola</name>
    <dbReference type="NCBI Taxonomy" id="1259183"/>
    <lineage>
        <taxon>Bacteria</taxon>
        <taxon>Bacillati</taxon>
        <taxon>Actinomycetota</taxon>
        <taxon>Actinomycetes</taxon>
        <taxon>Micrococcales</taxon>
        <taxon>Microbacteriaceae</taxon>
        <taxon>Cryobacterium</taxon>
    </lineage>
</organism>
<proteinExistence type="predicted"/>
<comment type="caution">
    <text evidence="1">The sequence shown here is derived from an EMBL/GenBank/DDBJ whole genome shotgun (WGS) entry which is preliminary data.</text>
</comment>
<protein>
    <submittedName>
        <fullName evidence="1">Uncharacterized protein</fullName>
    </submittedName>
</protein>
<name>A0ABY2IE09_9MICO</name>
<evidence type="ECO:0000313" key="1">
    <source>
        <dbReference type="EMBL" id="TFB85833.1"/>
    </source>
</evidence>
<dbReference type="Proteomes" id="UP000297608">
    <property type="component" value="Unassembled WGS sequence"/>
</dbReference>
<dbReference type="EMBL" id="SOFG01000016">
    <property type="protein sequence ID" value="TFB85833.1"/>
    <property type="molecule type" value="Genomic_DNA"/>
</dbReference>
<keyword evidence="2" id="KW-1185">Reference proteome</keyword>
<gene>
    <name evidence="1" type="ORF">E3O44_12590</name>
</gene>